<evidence type="ECO:0000256" key="9">
    <source>
        <dbReference type="ARBA" id="ARBA00023125"/>
    </source>
</evidence>
<evidence type="ECO:0000313" key="22">
    <source>
        <dbReference type="Proteomes" id="UP000067008"/>
    </source>
</evidence>
<dbReference type="EMBL" id="AP014598">
    <property type="protein sequence ID" value="BAU19136.1"/>
    <property type="molecule type" value="Genomic_DNA"/>
</dbReference>
<evidence type="ECO:0000256" key="4">
    <source>
        <dbReference type="ARBA" id="ARBA00022490"/>
    </source>
</evidence>
<dbReference type="Proteomes" id="UP000217431">
    <property type="component" value="Chromosome II"/>
</dbReference>
<dbReference type="EMBL" id="CP024728">
    <property type="protein sequence ID" value="ATV32062.1"/>
    <property type="molecule type" value="Genomic_DNA"/>
</dbReference>
<evidence type="ECO:0000256" key="5">
    <source>
        <dbReference type="ARBA" id="ARBA00022679"/>
    </source>
</evidence>
<evidence type="ECO:0000259" key="12">
    <source>
        <dbReference type="Pfam" id="PF02767"/>
    </source>
</evidence>
<dbReference type="RefSeq" id="WP_014708651.1">
    <property type="nucleotide sequence ID" value="NZ_AP014598.1"/>
</dbReference>
<dbReference type="Proteomes" id="UP000229111">
    <property type="component" value="Unassembled WGS sequence"/>
</dbReference>
<dbReference type="CDD" id="cd00140">
    <property type="entry name" value="beta_clamp"/>
    <property type="match status" value="1"/>
</dbReference>
<dbReference type="AlphaFoldDB" id="A0A0H5B8Y4"/>
<evidence type="ECO:0000313" key="26">
    <source>
        <dbReference type="Proteomes" id="UP000229111"/>
    </source>
</evidence>
<evidence type="ECO:0000313" key="21">
    <source>
        <dbReference type="EMBL" id="PJI18762.1"/>
    </source>
</evidence>
<dbReference type="Proteomes" id="UP000230742">
    <property type="component" value="Chromosome 2"/>
</dbReference>
<accession>A0A0H5B8Y4</accession>
<dbReference type="GO" id="GO:0008408">
    <property type="term" value="F:3'-5' exonuclease activity"/>
    <property type="evidence" value="ECO:0007669"/>
    <property type="project" value="InterPro"/>
</dbReference>
<evidence type="ECO:0000313" key="14">
    <source>
        <dbReference type="EMBL" id="ATV27549.1"/>
    </source>
</evidence>
<dbReference type="PATRIC" id="fig|28131.4.peg.27"/>
<evidence type="ECO:0000256" key="7">
    <source>
        <dbReference type="ARBA" id="ARBA00022705"/>
    </source>
</evidence>
<dbReference type="SUPFAM" id="SSF55979">
    <property type="entry name" value="DNA clamp"/>
    <property type="match status" value="3"/>
</dbReference>
<dbReference type="Proteomes" id="UP000067008">
    <property type="component" value="Chromosome 1"/>
</dbReference>
<evidence type="ECO:0000313" key="29">
    <source>
        <dbReference type="Proteomes" id="UP000230742"/>
    </source>
</evidence>
<protein>
    <recommendedName>
        <fullName evidence="3 10">Beta sliding clamp</fullName>
    </recommendedName>
</protein>
<dbReference type="PIRSF" id="PIRSF000804">
    <property type="entry name" value="DNA_pol_III_b"/>
    <property type="match status" value="1"/>
</dbReference>
<gene>
    <name evidence="19" type="primary">dnaN</name>
    <name evidence="18" type="ORF">CTI16_04225</name>
    <name evidence="19" type="ORF">CTI18_11115</name>
    <name evidence="15" type="ORF">CTM46_11245</name>
    <name evidence="21" type="ORF">CTM53_08995</name>
    <name evidence="14" type="ORF">CTM62_12505</name>
    <name evidence="20" type="ORF">CUB97_11165</name>
    <name evidence="16" type="ORF">PI172_1959</name>
    <name evidence="17" type="ORF">PIOMA14_II_0632</name>
</gene>
<dbReference type="Proteomes" id="UP000228641">
    <property type="component" value="Unassembled WGS sequence"/>
</dbReference>
<evidence type="ECO:0000256" key="8">
    <source>
        <dbReference type="ARBA" id="ARBA00022932"/>
    </source>
</evidence>
<comment type="similarity">
    <text evidence="2 10">Belongs to the beta sliding clamp family.</text>
</comment>
<comment type="subunit">
    <text evidence="10">Forms a ring-shaped head-to-tail homodimer around DNA.</text>
</comment>
<dbReference type="EMBL" id="AP014926">
    <property type="protein sequence ID" value="BAR96687.1"/>
    <property type="molecule type" value="Genomic_DNA"/>
</dbReference>
<reference evidence="20 24" key="5">
    <citation type="submission" date="2017-11" db="EMBL/GenBank/DDBJ databases">
        <title>Genome sequencing of Prevotella intermedia KCOM 1779.</title>
        <authorList>
            <person name="Kook J.-K."/>
            <person name="Park S.-N."/>
            <person name="Lim Y.K."/>
        </authorList>
    </citation>
    <scope>NUCLEOTIDE SEQUENCE [LARGE SCALE GENOMIC DNA]</scope>
    <source>
        <strain evidence="20 24">KCOM 1779</strain>
    </source>
</reference>
<reference evidence="16 22" key="1">
    <citation type="submission" date="2015-07" db="EMBL/GenBank/DDBJ databases">
        <title>Complete genome sequence of Prevotella intermedia strain 17-2.</title>
        <authorList>
            <person name="Nambu T."/>
        </authorList>
    </citation>
    <scope>NUCLEOTIDE SEQUENCE [LARGE SCALE GENOMIC DNA]</scope>
    <source>
        <strain evidence="16 22">17-2</strain>
    </source>
</reference>
<comment type="function">
    <text evidence="10">Confers DNA tethering and processivity to DNA polymerases and other proteins. Acts as a clamp, forming a ring around DNA (a reaction catalyzed by the clamp-loading complex) which diffuses in an ATP-independent manner freely and bidirectionally along dsDNA. Initially characterized for its ability to contact the catalytic subunit of DNA polymerase III (Pol III), a complex, multichain enzyme responsible for most of the replicative synthesis in bacteria; Pol III exhibits 3'-5' exonuclease proofreading activity. The beta chain is required for initiation of replication as well as for processivity of DNA replication.</text>
</comment>
<evidence type="ECO:0000259" key="13">
    <source>
        <dbReference type="Pfam" id="PF02768"/>
    </source>
</evidence>
<dbReference type="Proteomes" id="UP000229630">
    <property type="component" value="Chromosome 2"/>
</dbReference>
<organism evidence="19 28">
    <name type="scientific">Prevotella intermedia</name>
    <dbReference type="NCBI Taxonomy" id="28131"/>
    <lineage>
        <taxon>Bacteria</taxon>
        <taxon>Pseudomonadati</taxon>
        <taxon>Bacteroidota</taxon>
        <taxon>Bacteroidia</taxon>
        <taxon>Bacteroidales</taxon>
        <taxon>Prevotellaceae</taxon>
        <taxon>Prevotella</taxon>
    </lineage>
</organism>
<keyword evidence="8 10" id="KW-0239">DNA-directed DNA polymerase</keyword>
<dbReference type="PANTHER" id="PTHR30478:SF0">
    <property type="entry name" value="BETA SLIDING CLAMP"/>
    <property type="match status" value="1"/>
</dbReference>
<evidence type="ECO:0000313" key="23">
    <source>
        <dbReference type="Proteomes" id="UP000217431"/>
    </source>
</evidence>
<dbReference type="OMA" id="YLIMPVR"/>
<reference evidence="14 27" key="8">
    <citation type="submission" date="2017-11" db="EMBL/GenBank/DDBJ databases">
        <title>Genome sequencing of Prevotella intermedia KCOM 2837.</title>
        <authorList>
            <person name="Kook J.-K."/>
            <person name="Park S.-N."/>
            <person name="Lim Y.K."/>
        </authorList>
    </citation>
    <scope>NUCLEOTIDE SEQUENCE [LARGE SCALE GENOMIC DNA]</scope>
    <source>
        <strain evidence="14 27">KCOM 2837</strain>
    </source>
</reference>
<dbReference type="Gene3D" id="3.10.150.10">
    <property type="entry name" value="DNA Polymerase III, subunit A, domain 2"/>
    <property type="match status" value="1"/>
</dbReference>
<feature type="domain" description="DNA polymerase III beta sliding clamp N-terminal" evidence="11">
    <location>
        <begin position="1"/>
        <end position="118"/>
    </location>
</feature>
<dbReference type="GO" id="GO:0003887">
    <property type="term" value="F:DNA-directed DNA polymerase activity"/>
    <property type="evidence" value="ECO:0007669"/>
    <property type="project" value="UniProtKB-UniRule"/>
</dbReference>
<evidence type="ECO:0000256" key="3">
    <source>
        <dbReference type="ARBA" id="ARBA00021035"/>
    </source>
</evidence>
<name>A0A0H5B8Y4_PREIN</name>
<dbReference type="EMBL" id="CP024724">
    <property type="protein sequence ID" value="ATV27549.1"/>
    <property type="molecule type" value="Genomic_DNA"/>
</dbReference>
<keyword evidence="6 10" id="KW-0548">Nucleotidyltransferase</keyword>
<dbReference type="InterPro" id="IPR046938">
    <property type="entry name" value="DNA_clamp_sf"/>
</dbReference>
<feature type="domain" description="DNA polymerase III beta sliding clamp C-terminal" evidence="13">
    <location>
        <begin position="248"/>
        <end position="365"/>
    </location>
</feature>
<dbReference type="Pfam" id="PF00712">
    <property type="entry name" value="DNA_pol3_beta"/>
    <property type="match status" value="1"/>
</dbReference>
<evidence type="ECO:0000313" key="17">
    <source>
        <dbReference type="EMBL" id="BAU19136.1"/>
    </source>
</evidence>
<dbReference type="InterPro" id="IPR022634">
    <property type="entry name" value="DNA_polIII_beta_N"/>
</dbReference>
<evidence type="ECO:0000313" key="16">
    <source>
        <dbReference type="EMBL" id="BAR96687.1"/>
    </source>
</evidence>
<proteinExistence type="inferred from homology"/>
<evidence type="ECO:0000313" key="25">
    <source>
        <dbReference type="Proteomes" id="UP000229102"/>
    </source>
</evidence>
<dbReference type="EMBL" id="PENF01000002">
    <property type="protein sequence ID" value="PJI18762.1"/>
    <property type="molecule type" value="Genomic_DNA"/>
</dbReference>
<reference evidence="19 28" key="4">
    <citation type="submission" date="2017-11" db="EMBL/GenBank/DDBJ databases">
        <title>Genome sequencing of Prevotella intermedia KCOM 1653.</title>
        <authorList>
            <person name="Kook J.-K."/>
            <person name="Park S.-N."/>
            <person name="Lim Y.K."/>
        </authorList>
    </citation>
    <scope>NUCLEOTIDE SEQUENCE [LARGE SCALE GENOMIC DNA]</scope>
    <source>
        <strain evidence="19 28">KCOM 1653</strain>
    </source>
</reference>
<evidence type="ECO:0000313" key="15">
    <source>
        <dbReference type="EMBL" id="ATV32062.1"/>
    </source>
</evidence>
<dbReference type="EMBL" id="PEKM01000001">
    <property type="protein sequence ID" value="PIK18342.1"/>
    <property type="molecule type" value="Genomic_DNA"/>
</dbReference>
<dbReference type="PANTHER" id="PTHR30478">
    <property type="entry name" value="DNA POLYMERASE III SUBUNIT BETA"/>
    <property type="match status" value="1"/>
</dbReference>
<evidence type="ECO:0000313" key="19">
    <source>
        <dbReference type="EMBL" id="PIK19466.1"/>
    </source>
</evidence>
<feature type="domain" description="DNA polymerase III beta sliding clamp central" evidence="12">
    <location>
        <begin position="132"/>
        <end position="245"/>
    </location>
</feature>
<evidence type="ECO:0000259" key="11">
    <source>
        <dbReference type="Pfam" id="PF00712"/>
    </source>
</evidence>
<dbReference type="Pfam" id="PF02767">
    <property type="entry name" value="DNA_pol3_beta_2"/>
    <property type="match status" value="1"/>
</dbReference>
<keyword evidence="7 10" id="KW-0235">DNA replication</keyword>
<reference evidence="15 29" key="6">
    <citation type="submission" date="2017-11" db="EMBL/GenBank/DDBJ databases">
        <title>Genome sequencing of Prevotella intermedia KCOM 1949.</title>
        <authorList>
            <person name="Kook J.-K."/>
            <person name="Park S.-N."/>
            <person name="Lim Y.K."/>
        </authorList>
    </citation>
    <scope>NUCLEOTIDE SEQUENCE [LARGE SCALE GENOMIC DNA]</scope>
    <source>
        <strain evidence="15 29">KCOM 1949</strain>
    </source>
</reference>
<dbReference type="Gene3D" id="3.70.10.10">
    <property type="match status" value="1"/>
</dbReference>
<reference evidence="17 23" key="2">
    <citation type="journal article" date="2016" name="DNA Res.">
        <title>The complete genome sequencing of Prevotella intermedia strain OMA14 and a subsequent fine-scale, intra-species genomic comparison reveal an unusual amplification of conjugative and mobile transposons and identify a novel Prevotella-lineage-specific repeat.</title>
        <authorList>
            <person name="Naito M."/>
            <person name="Ogura Y."/>
            <person name="Itoh T."/>
            <person name="Shoji M."/>
            <person name="Okamoto M."/>
            <person name="Hayashi T."/>
            <person name="Nakayama K."/>
        </authorList>
    </citation>
    <scope>NUCLEOTIDE SEQUENCE [LARGE SCALE GENOMIC DNA]</scope>
    <source>
        <strain evidence="17 23">OMA14</strain>
    </source>
</reference>
<comment type="subcellular location">
    <subcellularLocation>
        <location evidence="1 10">Cytoplasm</location>
    </subcellularLocation>
</comment>
<dbReference type="Proteomes" id="UP000230046">
    <property type="component" value="Unassembled WGS sequence"/>
</dbReference>
<evidence type="ECO:0000256" key="6">
    <source>
        <dbReference type="ARBA" id="ARBA00022695"/>
    </source>
</evidence>
<evidence type="ECO:0000256" key="10">
    <source>
        <dbReference type="PIRNR" id="PIRNR000804"/>
    </source>
</evidence>
<sequence>MRFTISSTALSSRLLSLSRVINSKNSLPILNCFIFDAQNGQLAITASDSENVVRMSMNLDALEGEGKFAVNNHNILDAVKELPEQPLTVDVNMDEHTIYISYQNGSYNFPILEADEFPIPQPISADATNITLSAEVLVDNITRSLFATAQDELHPVMNGVYFDLTADSLAVVATDGHKLVRNRVFSVKSDVPAAFILPKKPAALLKGFIAKDGGDVVVRFDARSAEFSFGEGILICRLIDGKYPNYNSVIPENNPYQITIDRKSLIGAIRRVLPFASDSSQLIRFHIANGQLDLSAEDIDFATSAKESMTCTYEGNPMNIGFKGSSILEILGNLQSDEVNIQLADPSRAGLVVPAEQPEGENVLMLVMPVLLND</sequence>
<dbReference type="NCBIfam" id="TIGR00663">
    <property type="entry name" value="dnan"/>
    <property type="match status" value="1"/>
</dbReference>
<dbReference type="InterPro" id="IPR001001">
    <property type="entry name" value="DNA_polIII_beta"/>
</dbReference>
<dbReference type="InterPro" id="IPR022635">
    <property type="entry name" value="DNA_polIII_beta_C"/>
</dbReference>
<dbReference type="GO" id="GO:0003677">
    <property type="term" value="F:DNA binding"/>
    <property type="evidence" value="ECO:0007669"/>
    <property type="project" value="UniProtKB-UniRule"/>
</dbReference>
<keyword evidence="9" id="KW-0238">DNA-binding</keyword>
<evidence type="ECO:0000256" key="1">
    <source>
        <dbReference type="ARBA" id="ARBA00004496"/>
    </source>
</evidence>
<dbReference type="Proteomes" id="UP000229102">
    <property type="component" value="Unassembled WGS sequence"/>
</dbReference>
<keyword evidence="4 10" id="KW-0963">Cytoplasm</keyword>
<dbReference type="EMBL" id="PEKN01000002">
    <property type="protein sequence ID" value="PIK19466.1"/>
    <property type="molecule type" value="Genomic_DNA"/>
</dbReference>
<dbReference type="InterPro" id="IPR022637">
    <property type="entry name" value="DNA_polIII_beta_cen"/>
</dbReference>
<keyword evidence="5 10" id="KW-0808">Transferase</keyword>
<dbReference type="SMART" id="SM00480">
    <property type="entry name" value="POL3Bc"/>
    <property type="match status" value="1"/>
</dbReference>
<reference evidence="18 26" key="3">
    <citation type="submission" date="2017-11" db="EMBL/GenBank/DDBJ databases">
        <title>Genome sequencing of Prevotella intermedia KCOM 1101.</title>
        <authorList>
            <person name="Kook J.-K."/>
            <person name="Park S.-N."/>
            <person name="Lim Y.K."/>
        </authorList>
    </citation>
    <scope>NUCLEOTIDE SEQUENCE [LARGE SCALE GENOMIC DNA]</scope>
    <source>
        <strain evidence="18 26">KCOM 1101</strain>
    </source>
</reference>
<evidence type="ECO:0000313" key="28">
    <source>
        <dbReference type="Proteomes" id="UP000230046"/>
    </source>
</evidence>
<dbReference type="GO" id="GO:0006271">
    <property type="term" value="P:DNA strand elongation involved in DNA replication"/>
    <property type="evidence" value="ECO:0007669"/>
    <property type="project" value="TreeGrafter"/>
</dbReference>
<dbReference type="GO" id="GO:0009360">
    <property type="term" value="C:DNA polymerase III complex"/>
    <property type="evidence" value="ECO:0007669"/>
    <property type="project" value="InterPro"/>
</dbReference>
<dbReference type="STRING" id="28131.BWX40_09635"/>
<evidence type="ECO:0000313" key="27">
    <source>
        <dbReference type="Proteomes" id="UP000229630"/>
    </source>
</evidence>
<evidence type="ECO:0000313" key="24">
    <source>
        <dbReference type="Proteomes" id="UP000228641"/>
    </source>
</evidence>
<dbReference type="Pfam" id="PF02768">
    <property type="entry name" value="DNA_pol3_beta_3"/>
    <property type="match status" value="1"/>
</dbReference>
<evidence type="ECO:0000256" key="2">
    <source>
        <dbReference type="ARBA" id="ARBA00010752"/>
    </source>
</evidence>
<evidence type="ECO:0000313" key="18">
    <source>
        <dbReference type="EMBL" id="PIK18342.1"/>
    </source>
</evidence>
<dbReference type="EMBL" id="PGGD01000002">
    <property type="protein sequence ID" value="PJE98903.1"/>
    <property type="molecule type" value="Genomic_DNA"/>
</dbReference>
<evidence type="ECO:0000313" key="20">
    <source>
        <dbReference type="EMBL" id="PJE98903.1"/>
    </source>
</evidence>
<reference evidence="21 25" key="7">
    <citation type="submission" date="2017-11" db="EMBL/GenBank/DDBJ databases">
        <title>Genome sequencing of Prevotella intermedia KCOM 2698.</title>
        <authorList>
            <person name="Kook J.-K."/>
            <person name="Park S.-N."/>
            <person name="Lim Y.K."/>
        </authorList>
    </citation>
    <scope>NUCLEOTIDE SEQUENCE [LARGE SCALE GENOMIC DNA]</scope>
    <source>
        <strain evidence="21 25">KCOM 2698</strain>
    </source>
</reference>
<dbReference type="GO" id="GO:0005737">
    <property type="term" value="C:cytoplasm"/>
    <property type="evidence" value="ECO:0007669"/>
    <property type="project" value="UniProtKB-SubCell"/>
</dbReference>